<feature type="domain" description="PAC" evidence="7">
    <location>
        <begin position="73"/>
        <end position="128"/>
    </location>
</feature>
<dbReference type="PANTHER" id="PTHR43304:SF1">
    <property type="entry name" value="PAC DOMAIN-CONTAINING PROTEIN"/>
    <property type="match status" value="1"/>
</dbReference>
<comment type="caution">
    <text evidence="8">The sequence shown here is derived from an EMBL/GenBank/DDBJ whole genome shotgun (WGS) entry which is preliminary data.</text>
</comment>
<dbReference type="EMBL" id="JAVRHR010000004">
    <property type="protein sequence ID" value="MDT0608393.1"/>
    <property type="molecule type" value="Genomic_DNA"/>
</dbReference>
<dbReference type="PRINTS" id="PR00344">
    <property type="entry name" value="BCTRLSENSOR"/>
</dbReference>
<feature type="domain" description="PAC" evidence="7">
    <location>
        <begin position="329"/>
        <end position="383"/>
    </location>
</feature>
<evidence type="ECO:0000256" key="3">
    <source>
        <dbReference type="ARBA" id="ARBA00022553"/>
    </source>
</evidence>
<dbReference type="Pfam" id="PF08448">
    <property type="entry name" value="PAS_4"/>
    <property type="match status" value="2"/>
</dbReference>
<dbReference type="NCBIfam" id="TIGR00229">
    <property type="entry name" value="sensory_box"/>
    <property type="match status" value="2"/>
</dbReference>
<dbReference type="InterPro" id="IPR005467">
    <property type="entry name" value="His_kinase_dom"/>
</dbReference>
<reference evidence="8 9" key="1">
    <citation type="submission" date="2023-09" db="EMBL/GenBank/DDBJ databases">
        <authorList>
            <person name="Rey-Velasco X."/>
        </authorList>
    </citation>
    <scope>NUCLEOTIDE SEQUENCE [LARGE SCALE GENOMIC DNA]</scope>
    <source>
        <strain evidence="8 9">F388</strain>
    </source>
</reference>
<comment type="catalytic activity">
    <reaction evidence="1">
        <text>ATP + protein L-histidine = ADP + protein N-phospho-L-histidine.</text>
        <dbReference type="EC" id="2.7.13.3"/>
    </reaction>
</comment>
<accession>A0ABU3ADY3</accession>
<dbReference type="Pfam" id="PF02518">
    <property type="entry name" value="HATPase_c"/>
    <property type="match status" value="1"/>
</dbReference>
<keyword evidence="3" id="KW-0597">Phosphoprotein</keyword>
<dbReference type="Proteomes" id="UP001255246">
    <property type="component" value="Unassembled WGS sequence"/>
</dbReference>
<sequence length="615" mass="70533">MKTDTLTTHSFLIKQLPTATAFIDTNFKLIYASDKWIEYFNLEYHASIDKYLFDLFVEYDEEWENCLKNCFKGSTEQGLQSKKNDIGEEKWFEWSNVPWYDEQENIIGVIIKTEDVTSRITSELKLEKLEDLFKEQAEISKVGTWEYNLITEEIIWSDMTKKIHEVSKNYKPNIETAINFYKQGHSRNTVAMLVHNGIKKGESWNTKSQIITKKGKVKWVISAGKPLYKNGKITRLIGTFQDISKEVQAEIKTKESEQLLRTLIDNLPLNVYIKDTESKKILVNKAECDYLGKSHPKELIGKSDADIYNKDIASISRDEDLHVMKTKKPILAKRTVNIKKDGKSTSFLTSKIPWLDINNQSQGIIGISIDITDLIQKEDQLRDLINVTAIQNKKLINFAHIVSHNLRSHTANFSMLLDFLINEKEEDEKTRIMDMLSHASDNLMDTLENLNEVVDISTNVNLEKKPIGLNEQITKVEQSLAAFLHKNQAKITNHIANDINVKAIPAYMESIILNLMTNAVKYRHADRDPHIILSARILEDRTTIFSIQDNGLGIDLKKYGKKLFGMYKTFHNNTDARGIGLYLVKNQIEAMGGNIVATSEVDKGSTFSVYFNDKD</sequence>
<dbReference type="InterPro" id="IPR003594">
    <property type="entry name" value="HATPase_dom"/>
</dbReference>
<dbReference type="InterPro" id="IPR013656">
    <property type="entry name" value="PAS_4"/>
</dbReference>
<dbReference type="SUPFAM" id="SSF55785">
    <property type="entry name" value="PYP-like sensor domain (PAS domain)"/>
    <property type="match status" value="3"/>
</dbReference>
<evidence type="ECO:0000256" key="5">
    <source>
        <dbReference type="ARBA" id="ARBA00022777"/>
    </source>
</evidence>
<dbReference type="CDD" id="cd00130">
    <property type="entry name" value="PAS"/>
    <property type="match status" value="1"/>
</dbReference>
<evidence type="ECO:0000259" key="7">
    <source>
        <dbReference type="PROSITE" id="PS50113"/>
    </source>
</evidence>
<dbReference type="InterPro" id="IPR001610">
    <property type="entry name" value="PAC"/>
</dbReference>
<dbReference type="PROSITE" id="PS50113">
    <property type="entry name" value="PAC"/>
    <property type="match status" value="3"/>
</dbReference>
<evidence type="ECO:0000256" key="4">
    <source>
        <dbReference type="ARBA" id="ARBA00022679"/>
    </source>
</evidence>
<dbReference type="InterPro" id="IPR036890">
    <property type="entry name" value="HATPase_C_sf"/>
</dbReference>
<dbReference type="SMART" id="SM00387">
    <property type="entry name" value="HATPase_c"/>
    <property type="match status" value="1"/>
</dbReference>
<evidence type="ECO:0000259" key="6">
    <source>
        <dbReference type="PROSITE" id="PS50109"/>
    </source>
</evidence>
<keyword evidence="9" id="KW-1185">Reference proteome</keyword>
<feature type="domain" description="Histidine kinase" evidence="6">
    <location>
        <begin position="401"/>
        <end position="615"/>
    </location>
</feature>
<dbReference type="SMART" id="SM00086">
    <property type="entry name" value="PAC"/>
    <property type="match status" value="3"/>
</dbReference>
<feature type="domain" description="PAC" evidence="7">
    <location>
        <begin position="204"/>
        <end position="255"/>
    </location>
</feature>
<gene>
    <name evidence="8" type="ORF">RM706_15230</name>
</gene>
<name>A0ABU3ADY3_9FLAO</name>
<dbReference type="InterPro" id="IPR000700">
    <property type="entry name" value="PAS-assoc_C"/>
</dbReference>
<dbReference type="Gene3D" id="3.30.450.20">
    <property type="entry name" value="PAS domain"/>
    <property type="match status" value="3"/>
</dbReference>
<dbReference type="PANTHER" id="PTHR43304">
    <property type="entry name" value="PHYTOCHROME-LIKE PROTEIN CPH1"/>
    <property type="match status" value="1"/>
</dbReference>
<evidence type="ECO:0000313" key="9">
    <source>
        <dbReference type="Proteomes" id="UP001255246"/>
    </source>
</evidence>
<dbReference type="InterPro" id="IPR000014">
    <property type="entry name" value="PAS"/>
</dbReference>
<evidence type="ECO:0000256" key="2">
    <source>
        <dbReference type="ARBA" id="ARBA00012438"/>
    </source>
</evidence>
<dbReference type="InterPro" id="IPR035965">
    <property type="entry name" value="PAS-like_dom_sf"/>
</dbReference>
<dbReference type="PROSITE" id="PS50109">
    <property type="entry name" value="HIS_KIN"/>
    <property type="match status" value="1"/>
</dbReference>
<dbReference type="RefSeq" id="WP_311353111.1">
    <property type="nucleotide sequence ID" value="NZ_JAVRHR010000004.1"/>
</dbReference>
<keyword evidence="4" id="KW-0808">Transferase</keyword>
<dbReference type="EC" id="2.7.13.3" evidence="2"/>
<proteinExistence type="predicted"/>
<organism evidence="8 9">
    <name type="scientific">Croceitalea rosinachiae</name>
    <dbReference type="NCBI Taxonomy" id="3075596"/>
    <lineage>
        <taxon>Bacteria</taxon>
        <taxon>Pseudomonadati</taxon>
        <taxon>Bacteroidota</taxon>
        <taxon>Flavobacteriia</taxon>
        <taxon>Flavobacteriales</taxon>
        <taxon>Flavobacteriaceae</taxon>
        <taxon>Croceitalea</taxon>
    </lineage>
</organism>
<evidence type="ECO:0000313" key="8">
    <source>
        <dbReference type="EMBL" id="MDT0608393.1"/>
    </source>
</evidence>
<dbReference type="SUPFAM" id="SSF55874">
    <property type="entry name" value="ATPase domain of HSP90 chaperone/DNA topoisomerase II/histidine kinase"/>
    <property type="match status" value="1"/>
</dbReference>
<evidence type="ECO:0000256" key="1">
    <source>
        <dbReference type="ARBA" id="ARBA00000085"/>
    </source>
</evidence>
<dbReference type="InterPro" id="IPR004358">
    <property type="entry name" value="Sig_transdc_His_kin-like_C"/>
</dbReference>
<protein>
    <recommendedName>
        <fullName evidence="2">histidine kinase</fullName>
        <ecNumber evidence="2">2.7.13.3</ecNumber>
    </recommendedName>
</protein>
<dbReference type="SMART" id="SM00091">
    <property type="entry name" value="PAS"/>
    <property type="match status" value="2"/>
</dbReference>
<dbReference type="Gene3D" id="3.30.565.10">
    <property type="entry name" value="Histidine kinase-like ATPase, C-terminal domain"/>
    <property type="match status" value="1"/>
</dbReference>
<dbReference type="InterPro" id="IPR052162">
    <property type="entry name" value="Sensor_kinase/Photoreceptor"/>
</dbReference>
<keyword evidence="5" id="KW-0418">Kinase</keyword>